<dbReference type="EMBL" id="OCNF01000006">
    <property type="protein sequence ID" value="SOD67731.1"/>
    <property type="molecule type" value="Genomic_DNA"/>
</dbReference>
<evidence type="ECO:0000313" key="1">
    <source>
        <dbReference type="EMBL" id="SOD67731.1"/>
    </source>
</evidence>
<organism evidence="1 2">
    <name type="scientific">Alysiella filiformis DSM 16848</name>
    <dbReference type="NCBI Taxonomy" id="1120981"/>
    <lineage>
        <taxon>Bacteria</taxon>
        <taxon>Pseudomonadati</taxon>
        <taxon>Pseudomonadota</taxon>
        <taxon>Betaproteobacteria</taxon>
        <taxon>Neisseriales</taxon>
        <taxon>Neisseriaceae</taxon>
        <taxon>Alysiella</taxon>
    </lineage>
</organism>
<dbReference type="AlphaFoldDB" id="A0A286E9Z1"/>
<sequence>MNENDKLVLFLLGFIPKSDLSDWFDKYIANYEVDEIPINFFEWHGNGEYGFYPIRDYLKSQYPDFSENSVHVERVLARYLLSFIQQYMENGLSECEFCYQLSQIEEHFLTDYPKITEKNIIYYPDWLNGLYDVCDWCQEKDWDADEKADFYHHLLSAKKSIEIWLQAA</sequence>
<dbReference type="OrthoDB" id="6710542at2"/>
<dbReference type="Proteomes" id="UP000219669">
    <property type="component" value="Unassembled WGS sequence"/>
</dbReference>
<reference evidence="1 2" key="1">
    <citation type="submission" date="2017-09" db="EMBL/GenBank/DDBJ databases">
        <authorList>
            <person name="Ehlers B."/>
            <person name="Leendertz F.H."/>
        </authorList>
    </citation>
    <scope>NUCLEOTIDE SEQUENCE [LARGE SCALE GENOMIC DNA]</scope>
    <source>
        <strain evidence="1 2">DSM 16848</strain>
    </source>
</reference>
<protein>
    <submittedName>
        <fullName evidence="1">Uncharacterized protein</fullName>
    </submittedName>
</protein>
<gene>
    <name evidence="1" type="ORF">SAMN02746062_01013</name>
</gene>
<proteinExistence type="predicted"/>
<accession>A0A286E9Z1</accession>
<name>A0A286E9Z1_9NEIS</name>
<dbReference type="RefSeq" id="WP_097114070.1">
    <property type="nucleotide sequence ID" value="NZ_CP083931.1"/>
</dbReference>
<evidence type="ECO:0000313" key="2">
    <source>
        <dbReference type="Proteomes" id="UP000219669"/>
    </source>
</evidence>
<keyword evidence="2" id="KW-1185">Reference proteome</keyword>